<organism evidence="2 3">
    <name type="scientific">Halobellus litoreus</name>
    <dbReference type="NCBI Taxonomy" id="755310"/>
    <lineage>
        <taxon>Archaea</taxon>
        <taxon>Methanobacteriati</taxon>
        <taxon>Methanobacteriota</taxon>
        <taxon>Stenosarchaea group</taxon>
        <taxon>Halobacteria</taxon>
        <taxon>Halobacteriales</taxon>
        <taxon>Haloferacaceae</taxon>
        <taxon>Halobellus</taxon>
    </lineage>
</organism>
<dbReference type="RefSeq" id="WP_256307595.1">
    <property type="nucleotide sequence ID" value="NZ_JANHAW010000002.1"/>
</dbReference>
<proteinExistence type="predicted"/>
<dbReference type="Proteomes" id="UP001597092">
    <property type="component" value="Unassembled WGS sequence"/>
</dbReference>
<evidence type="ECO:0008006" key="4">
    <source>
        <dbReference type="Google" id="ProtNLM"/>
    </source>
</evidence>
<evidence type="ECO:0000313" key="3">
    <source>
        <dbReference type="Proteomes" id="UP001597092"/>
    </source>
</evidence>
<name>A0ABD6DRV3_9EURY</name>
<feature type="region of interest" description="Disordered" evidence="1">
    <location>
        <begin position="225"/>
        <end position="254"/>
    </location>
</feature>
<sequence length="254" mass="26237">MERRKFVIGLGALASGSAAAMGTGAFTAAELDGRTAEIGVVNDSNGLIGLSPGSTDYVYYENGELTIDFTATGDGGGSGVNPNSTYQVGGLGGFDSNNIDMVPGDPTTDPSVGGIAIDTETPINGEDGECAFMVMNQTKNSKDIELTYEANGSFPDNTRLFLVAYYPGGSNNSQQEEGLAVGDVANSENGKSASIIFDDDQQYSASIGSGEKFYVTILVDVGDVDPESDNTDLGGELVVRAGSHDDFTNADAQT</sequence>
<keyword evidence="3" id="KW-1185">Reference proteome</keyword>
<accession>A0ABD6DRV3</accession>
<evidence type="ECO:0000313" key="2">
    <source>
        <dbReference type="EMBL" id="MFD1684931.1"/>
    </source>
</evidence>
<gene>
    <name evidence="2" type="ORF">ACFSAS_04825</name>
</gene>
<reference evidence="2 3" key="1">
    <citation type="journal article" date="2019" name="Int. J. Syst. Evol. Microbiol.">
        <title>The Global Catalogue of Microorganisms (GCM) 10K type strain sequencing project: providing services to taxonomists for standard genome sequencing and annotation.</title>
        <authorList>
            <consortium name="The Broad Institute Genomics Platform"/>
            <consortium name="The Broad Institute Genome Sequencing Center for Infectious Disease"/>
            <person name="Wu L."/>
            <person name="Ma J."/>
        </authorList>
    </citation>
    <scope>NUCLEOTIDE SEQUENCE [LARGE SCALE GENOMIC DNA]</scope>
    <source>
        <strain evidence="2 3">CGMCC 1.10387</strain>
    </source>
</reference>
<dbReference type="AlphaFoldDB" id="A0ABD6DRV3"/>
<protein>
    <recommendedName>
        <fullName evidence="4">SipW-cognate class signal peptide</fullName>
    </recommendedName>
</protein>
<dbReference type="EMBL" id="JBHUDP010000001">
    <property type="protein sequence ID" value="MFD1684931.1"/>
    <property type="molecule type" value="Genomic_DNA"/>
</dbReference>
<evidence type="ECO:0000256" key="1">
    <source>
        <dbReference type="SAM" id="MobiDB-lite"/>
    </source>
</evidence>
<comment type="caution">
    <text evidence="2">The sequence shown here is derived from an EMBL/GenBank/DDBJ whole genome shotgun (WGS) entry which is preliminary data.</text>
</comment>